<reference evidence="8" key="1">
    <citation type="submission" date="2016-10" db="EMBL/GenBank/DDBJ databases">
        <authorList>
            <person name="Varghese N."/>
            <person name="Submissions S."/>
        </authorList>
    </citation>
    <scope>NUCLEOTIDE SEQUENCE [LARGE SCALE GENOMIC DNA]</scope>
    <source>
        <strain evidence="8">930I</strain>
    </source>
</reference>
<dbReference type="Gene3D" id="1.20.1250.20">
    <property type="entry name" value="MFS general substrate transporter like domains"/>
    <property type="match status" value="2"/>
</dbReference>
<feature type="transmembrane region" description="Helical" evidence="5">
    <location>
        <begin position="291"/>
        <end position="309"/>
    </location>
</feature>
<sequence length="411" mass="42102">MPVTKALKWTGLAGPEQAPVAVVGLGHAGVHWIAAVFYLVLPFITEDLGLSYAQAGALVAVFHATSVVINIASGFLVDVTGRRVLWQTVALIAGALGLAGFALTRDYTVLALLVALIAASNNLWHPAAISWLSRRYPANRGYVLSVHALGANLGDALAPLAAGALLAVMAWGPAAALAALPVGAVAWVLWRTLASRRTGAAGDHQQVSLAGYFGGMVKVVRDRAVLGLALMAGFRTMAQSGLLAFLPLYLANDLGLSPLAMGAALAAMQAGGVIAGPAAGVLSDRIGRRRIVIAGLGLSTVVILALALAGRPVLFVAGVTVLGFVMYAIRPVIHSWMMDITPANLGGSATSLLFGVQAGLSALAPLIGGLLADAFGLVTVFWFLAAAMLVSNLIALRLPPDHTPTSAQEAS</sequence>
<feature type="transmembrane region" description="Helical" evidence="5">
    <location>
        <begin position="225"/>
        <end position="250"/>
    </location>
</feature>
<evidence type="ECO:0000256" key="4">
    <source>
        <dbReference type="ARBA" id="ARBA00023136"/>
    </source>
</evidence>
<evidence type="ECO:0000256" key="3">
    <source>
        <dbReference type="ARBA" id="ARBA00022989"/>
    </source>
</evidence>
<comment type="subcellular location">
    <subcellularLocation>
        <location evidence="1">Membrane</location>
        <topology evidence="1">Multi-pass membrane protein</topology>
    </subcellularLocation>
</comment>
<keyword evidence="3 5" id="KW-1133">Transmembrane helix</keyword>
<dbReference type="InterPro" id="IPR011701">
    <property type="entry name" value="MFS"/>
</dbReference>
<feature type="transmembrane region" description="Helical" evidence="5">
    <location>
        <begin position="168"/>
        <end position="190"/>
    </location>
</feature>
<dbReference type="PROSITE" id="PS00216">
    <property type="entry name" value="SUGAR_TRANSPORT_1"/>
    <property type="match status" value="1"/>
</dbReference>
<evidence type="ECO:0000313" key="7">
    <source>
        <dbReference type="EMBL" id="SDH46873.1"/>
    </source>
</evidence>
<evidence type="ECO:0000256" key="5">
    <source>
        <dbReference type="SAM" id="Phobius"/>
    </source>
</evidence>
<dbReference type="STRING" id="83401.SAMN05421742_10751"/>
<feature type="transmembrane region" description="Helical" evidence="5">
    <location>
        <begin position="256"/>
        <end position="279"/>
    </location>
</feature>
<feature type="domain" description="Major facilitator superfamily (MFS) profile" evidence="6">
    <location>
        <begin position="19"/>
        <end position="403"/>
    </location>
</feature>
<feature type="transmembrane region" description="Helical" evidence="5">
    <location>
        <begin position="345"/>
        <end position="368"/>
    </location>
</feature>
<dbReference type="GO" id="GO:0022857">
    <property type="term" value="F:transmembrane transporter activity"/>
    <property type="evidence" value="ECO:0007669"/>
    <property type="project" value="InterPro"/>
</dbReference>
<dbReference type="SUPFAM" id="SSF103473">
    <property type="entry name" value="MFS general substrate transporter"/>
    <property type="match status" value="1"/>
</dbReference>
<dbReference type="InterPro" id="IPR036259">
    <property type="entry name" value="MFS_trans_sf"/>
</dbReference>
<organism evidence="7 8">
    <name type="scientific">Roseospirillum parvum</name>
    <dbReference type="NCBI Taxonomy" id="83401"/>
    <lineage>
        <taxon>Bacteria</taxon>
        <taxon>Pseudomonadati</taxon>
        <taxon>Pseudomonadota</taxon>
        <taxon>Alphaproteobacteria</taxon>
        <taxon>Rhodospirillales</taxon>
        <taxon>Rhodospirillaceae</taxon>
        <taxon>Roseospirillum</taxon>
    </lineage>
</organism>
<protein>
    <submittedName>
        <fullName evidence="7">Sugar phosphate permease</fullName>
    </submittedName>
</protein>
<proteinExistence type="predicted"/>
<dbReference type="AlphaFoldDB" id="A0A1G8CNJ1"/>
<evidence type="ECO:0000256" key="1">
    <source>
        <dbReference type="ARBA" id="ARBA00004141"/>
    </source>
</evidence>
<dbReference type="PANTHER" id="PTHR43129:SF1">
    <property type="entry name" value="FOSMIDOMYCIN RESISTANCE PROTEIN"/>
    <property type="match status" value="1"/>
</dbReference>
<dbReference type="PROSITE" id="PS50850">
    <property type="entry name" value="MFS"/>
    <property type="match status" value="1"/>
</dbReference>
<keyword evidence="2 5" id="KW-0812">Transmembrane</keyword>
<keyword evidence="4 5" id="KW-0472">Membrane</keyword>
<feature type="transmembrane region" description="Helical" evidence="5">
    <location>
        <begin position="315"/>
        <end position="333"/>
    </location>
</feature>
<dbReference type="RefSeq" id="WP_176787799.1">
    <property type="nucleotide sequence ID" value="NZ_FNCV01000007.1"/>
</dbReference>
<evidence type="ECO:0000313" key="8">
    <source>
        <dbReference type="Proteomes" id="UP000217076"/>
    </source>
</evidence>
<dbReference type="GO" id="GO:0005886">
    <property type="term" value="C:plasma membrane"/>
    <property type="evidence" value="ECO:0007669"/>
    <property type="project" value="TreeGrafter"/>
</dbReference>
<keyword evidence="8" id="KW-1185">Reference proteome</keyword>
<dbReference type="InterPro" id="IPR005829">
    <property type="entry name" value="Sugar_transporter_CS"/>
</dbReference>
<dbReference type="InterPro" id="IPR020846">
    <property type="entry name" value="MFS_dom"/>
</dbReference>
<feature type="transmembrane region" description="Helical" evidence="5">
    <location>
        <begin position="109"/>
        <end position="129"/>
    </location>
</feature>
<feature type="transmembrane region" description="Helical" evidence="5">
    <location>
        <begin position="20"/>
        <end position="40"/>
    </location>
</feature>
<name>A0A1G8CNJ1_9PROT</name>
<feature type="transmembrane region" description="Helical" evidence="5">
    <location>
        <begin position="84"/>
        <end position="103"/>
    </location>
</feature>
<dbReference type="EMBL" id="FNCV01000007">
    <property type="protein sequence ID" value="SDH46873.1"/>
    <property type="molecule type" value="Genomic_DNA"/>
</dbReference>
<evidence type="ECO:0000256" key="2">
    <source>
        <dbReference type="ARBA" id="ARBA00022692"/>
    </source>
</evidence>
<dbReference type="PANTHER" id="PTHR43129">
    <property type="entry name" value="FOSMIDOMYCIN RESISTANCE PROTEIN"/>
    <property type="match status" value="1"/>
</dbReference>
<dbReference type="Proteomes" id="UP000217076">
    <property type="component" value="Unassembled WGS sequence"/>
</dbReference>
<dbReference type="Pfam" id="PF07690">
    <property type="entry name" value="MFS_1"/>
    <property type="match status" value="1"/>
</dbReference>
<accession>A0A1G8CNJ1</accession>
<evidence type="ECO:0000259" key="6">
    <source>
        <dbReference type="PROSITE" id="PS50850"/>
    </source>
</evidence>
<feature type="transmembrane region" description="Helical" evidence="5">
    <location>
        <begin position="141"/>
        <end position="162"/>
    </location>
</feature>
<feature type="transmembrane region" description="Helical" evidence="5">
    <location>
        <begin position="374"/>
        <end position="396"/>
    </location>
</feature>
<gene>
    <name evidence="7" type="ORF">SAMN05421742_10751</name>
</gene>
<feature type="transmembrane region" description="Helical" evidence="5">
    <location>
        <begin position="52"/>
        <end position="77"/>
    </location>
</feature>